<feature type="domain" description="Tf2-1-like SH3-like" evidence="2">
    <location>
        <begin position="15"/>
        <end position="78"/>
    </location>
</feature>
<accession>A0AAV2ZBS8</accession>
<evidence type="ECO:0000256" key="1">
    <source>
        <dbReference type="SAM" id="MobiDB-lite"/>
    </source>
</evidence>
<evidence type="ECO:0000313" key="4">
    <source>
        <dbReference type="Proteomes" id="UP001146120"/>
    </source>
</evidence>
<reference evidence="3" key="1">
    <citation type="submission" date="2022-11" db="EMBL/GenBank/DDBJ databases">
        <authorList>
            <person name="Morgan W.R."/>
            <person name="Tartar A."/>
        </authorList>
    </citation>
    <scope>NUCLEOTIDE SEQUENCE</scope>
    <source>
        <strain evidence="3">ARSEF 373</strain>
    </source>
</reference>
<dbReference type="InterPro" id="IPR056924">
    <property type="entry name" value="SH3_Tf2-1"/>
</dbReference>
<name>A0AAV2ZBS8_9STRA</name>
<keyword evidence="4" id="KW-1185">Reference proteome</keyword>
<feature type="compositionally biased region" description="Basic and acidic residues" evidence="1">
    <location>
        <begin position="137"/>
        <end position="174"/>
    </location>
</feature>
<evidence type="ECO:0000259" key="2">
    <source>
        <dbReference type="Pfam" id="PF24626"/>
    </source>
</evidence>
<comment type="caution">
    <text evidence="3">The sequence shown here is derived from an EMBL/GenBank/DDBJ whole genome shotgun (WGS) entry which is preliminary data.</text>
</comment>
<dbReference type="AlphaFoldDB" id="A0AAV2ZBS8"/>
<sequence>GNTQARSNRLQFKIGDRVLLSTQNIPERAVSNLGSGKQIPRYIGPFKVINAVGDAYTLELPPTVRLHPTFYVGRLKQYWPTEPHLGPDHPASRAQPATRRQPQHRSEKPNGSKQQRQEQERSEDQRRADASALAAPHRRDQEPHANDETRHGKHRATAESRPSDIPDGGREQREPLVQSRVPQRDQPRRRPRRKPRISRSSVPIRSN</sequence>
<dbReference type="EMBL" id="DAKRPA010000020">
    <property type="protein sequence ID" value="DBA03390.1"/>
    <property type="molecule type" value="Genomic_DNA"/>
</dbReference>
<proteinExistence type="predicted"/>
<organism evidence="3 4">
    <name type="scientific">Lagenidium giganteum</name>
    <dbReference type="NCBI Taxonomy" id="4803"/>
    <lineage>
        <taxon>Eukaryota</taxon>
        <taxon>Sar</taxon>
        <taxon>Stramenopiles</taxon>
        <taxon>Oomycota</taxon>
        <taxon>Peronosporomycetes</taxon>
        <taxon>Pythiales</taxon>
        <taxon>Pythiaceae</taxon>
    </lineage>
</organism>
<feature type="non-terminal residue" evidence="3">
    <location>
        <position position="1"/>
    </location>
</feature>
<dbReference type="Proteomes" id="UP001146120">
    <property type="component" value="Unassembled WGS sequence"/>
</dbReference>
<dbReference type="Pfam" id="PF24626">
    <property type="entry name" value="SH3_Tf2-1"/>
    <property type="match status" value="1"/>
</dbReference>
<protein>
    <recommendedName>
        <fullName evidence="2">Tf2-1-like SH3-like domain-containing protein</fullName>
    </recommendedName>
</protein>
<reference evidence="3" key="2">
    <citation type="journal article" date="2023" name="Microbiol Resour">
        <title>Decontamination and Annotation of the Draft Genome Sequence of the Oomycete Lagenidium giganteum ARSEF 373.</title>
        <authorList>
            <person name="Morgan W.R."/>
            <person name="Tartar A."/>
        </authorList>
    </citation>
    <scope>NUCLEOTIDE SEQUENCE</scope>
    <source>
        <strain evidence="3">ARSEF 373</strain>
    </source>
</reference>
<gene>
    <name evidence="3" type="ORF">N0F65_004667</name>
</gene>
<feature type="compositionally biased region" description="Low complexity" evidence="1">
    <location>
        <begin position="198"/>
        <end position="207"/>
    </location>
</feature>
<dbReference type="PANTHER" id="PTHR46148:SF52">
    <property type="entry name" value="OS04G0603800 PROTEIN"/>
    <property type="match status" value="1"/>
</dbReference>
<feature type="region of interest" description="Disordered" evidence="1">
    <location>
        <begin position="82"/>
        <end position="207"/>
    </location>
</feature>
<evidence type="ECO:0000313" key="3">
    <source>
        <dbReference type="EMBL" id="DBA03390.1"/>
    </source>
</evidence>
<dbReference type="PANTHER" id="PTHR46148">
    <property type="entry name" value="CHROMO DOMAIN-CONTAINING PROTEIN"/>
    <property type="match status" value="1"/>
</dbReference>
<feature type="compositionally biased region" description="Basic and acidic residues" evidence="1">
    <location>
        <begin position="104"/>
        <end position="129"/>
    </location>
</feature>